<accession>A0A8H7AH19</accession>
<evidence type="ECO:0000313" key="1">
    <source>
        <dbReference type="EMBL" id="KAF7508883.1"/>
    </source>
</evidence>
<name>A0A8H7AH19_9EURO</name>
<keyword evidence="2" id="KW-1185">Reference proteome</keyword>
<dbReference type="Proteomes" id="UP000606974">
    <property type="component" value="Unassembled WGS sequence"/>
</dbReference>
<organism evidence="1 2">
    <name type="scientific">Endocarpon pusillum</name>
    <dbReference type="NCBI Taxonomy" id="364733"/>
    <lineage>
        <taxon>Eukaryota</taxon>
        <taxon>Fungi</taxon>
        <taxon>Dikarya</taxon>
        <taxon>Ascomycota</taxon>
        <taxon>Pezizomycotina</taxon>
        <taxon>Eurotiomycetes</taxon>
        <taxon>Chaetothyriomycetidae</taxon>
        <taxon>Verrucariales</taxon>
        <taxon>Verrucariaceae</taxon>
        <taxon>Endocarpon</taxon>
    </lineage>
</organism>
<comment type="caution">
    <text evidence="1">The sequence shown here is derived from an EMBL/GenBank/DDBJ whole genome shotgun (WGS) entry which is preliminary data.</text>
</comment>
<proteinExistence type="predicted"/>
<sequence>MNAPSREALMLERLPIGPWGHSRVTWRTAHLLHVSPDTFWACFVAAAPLSSDVTDTVAFPPLVLSQRHVSRRGIFGDRHVTTVEERERPATRDPAMVLMVPQTREALVEMLI</sequence>
<dbReference type="AlphaFoldDB" id="A0A8H7AH19"/>
<protein>
    <submittedName>
        <fullName evidence="1">Uncharacterized protein</fullName>
    </submittedName>
</protein>
<dbReference type="OrthoDB" id="4551997at2759"/>
<gene>
    <name evidence="1" type="ORF">GJ744_008592</name>
</gene>
<evidence type="ECO:0000313" key="2">
    <source>
        <dbReference type="Proteomes" id="UP000606974"/>
    </source>
</evidence>
<reference evidence="1" key="1">
    <citation type="submission" date="2020-02" db="EMBL/GenBank/DDBJ databases">
        <authorList>
            <person name="Palmer J.M."/>
        </authorList>
    </citation>
    <scope>NUCLEOTIDE SEQUENCE</scope>
    <source>
        <strain evidence="1">EPUS1.4</strain>
        <tissue evidence="1">Thallus</tissue>
    </source>
</reference>
<dbReference type="EMBL" id="JAACFV010000048">
    <property type="protein sequence ID" value="KAF7508883.1"/>
    <property type="molecule type" value="Genomic_DNA"/>
</dbReference>